<dbReference type="InterPro" id="IPR036876">
    <property type="entry name" value="UVR_dom_sf"/>
</dbReference>
<dbReference type="PROSITE" id="PS50151">
    <property type="entry name" value="UVR"/>
    <property type="match status" value="1"/>
</dbReference>
<dbReference type="SUPFAM" id="SSF46600">
    <property type="entry name" value="C-terminal UvrC-binding domain of UvrB"/>
    <property type="match status" value="1"/>
</dbReference>
<accession>A0A1F8F4T2</accession>
<evidence type="ECO:0000313" key="4">
    <source>
        <dbReference type="EMBL" id="OGN08154.1"/>
    </source>
</evidence>
<protein>
    <recommendedName>
        <fullName evidence="6">UvrC family homology region profile domain-containing protein</fullName>
    </recommendedName>
</protein>
<dbReference type="Pfam" id="PF08459">
    <property type="entry name" value="UvrC_RNaseH_dom"/>
    <property type="match status" value="1"/>
</dbReference>
<dbReference type="PANTHER" id="PTHR30562">
    <property type="entry name" value="UVRC/OXIDOREDUCTASE"/>
    <property type="match status" value="1"/>
</dbReference>
<sequence length="306" mass="34950">MGYCCLKNKDDSRFTIYDLRIYKNNIDAIKDILSGKKSSLIKNLEKEMRMLSKKQEFEKAKELQYKIEKLKKVFQNAQIIQRDANIPAYRQAGELHVPIAKQSRILDFSTNQNNLGKIGTNDTNNTNALKQLKKVFKLSRIPNRIESYDIANIQGKFAVGAMAVFINGQPDKNEYRKFKIYTKQTPDDTAMLHEILTRRFNHLPSAVHSEASAKEWAYPDLIVIDGGKGQLNAAQKAIYGSSTSIMVIALTKNEKHMGHKIIMANGEEVSLSKLPIQVKNLLLHINAEAHRFAINYYRNLHKKSLQ</sequence>
<evidence type="ECO:0000259" key="3">
    <source>
        <dbReference type="PROSITE" id="PS50165"/>
    </source>
</evidence>
<proteinExistence type="predicted"/>
<dbReference type="Gene3D" id="4.10.860.10">
    <property type="entry name" value="UVR domain"/>
    <property type="match status" value="1"/>
</dbReference>
<dbReference type="PANTHER" id="PTHR30562:SF1">
    <property type="entry name" value="UVRABC SYSTEM PROTEIN C"/>
    <property type="match status" value="1"/>
</dbReference>
<dbReference type="GO" id="GO:0009381">
    <property type="term" value="F:excinuclease ABC activity"/>
    <property type="evidence" value="ECO:0007669"/>
    <property type="project" value="InterPro"/>
</dbReference>
<dbReference type="AlphaFoldDB" id="A0A1F8F4T2"/>
<gene>
    <name evidence="4" type="ORF">A3C61_01015</name>
</gene>
<feature type="domain" description="UvrC family homology region profile" evidence="3">
    <location>
        <begin position="89"/>
        <end position="238"/>
    </location>
</feature>
<dbReference type="InterPro" id="IPR001162">
    <property type="entry name" value="UvrC_RNase_H_dom"/>
</dbReference>
<reference evidence="4 5" key="1">
    <citation type="journal article" date="2016" name="Nat. Commun.">
        <title>Thousands of microbial genomes shed light on interconnected biogeochemical processes in an aquifer system.</title>
        <authorList>
            <person name="Anantharaman K."/>
            <person name="Brown C.T."/>
            <person name="Hug L.A."/>
            <person name="Sharon I."/>
            <person name="Castelle C.J."/>
            <person name="Probst A.J."/>
            <person name="Thomas B.C."/>
            <person name="Singh A."/>
            <person name="Wilkins M.J."/>
            <person name="Karaoz U."/>
            <person name="Brodie E.L."/>
            <person name="Williams K.H."/>
            <person name="Hubbard S.S."/>
            <person name="Banfield J.F."/>
        </authorList>
    </citation>
    <scope>NUCLEOTIDE SEQUENCE [LARGE SCALE GENOMIC DNA]</scope>
</reference>
<name>A0A1F8F4T2_9BACT</name>
<keyword evidence="1" id="KW-0175">Coiled coil</keyword>
<feature type="coiled-coil region" evidence="1">
    <location>
        <begin position="41"/>
        <end position="73"/>
    </location>
</feature>
<organism evidence="4 5">
    <name type="scientific">Candidatus Yanofskybacteria bacterium RIFCSPHIGHO2_02_FULL_39_10</name>
    <dbReference type="NCBI Taxonomy" id="1802674"/>
    <lineage>
        <taxon>Bacteria</taxon>
        <taxon>Candidatus Yanofskyibacteriota</taxon>
    </lineage>
</organism>
<evidence type="ECO:0000256" key="1">
    <source>
        <dbReference type="SAM" id="Coils"/>
    </source>
</evidence>
<dbReference type="InterPro" id="IPR001943">
    <property type="entry name" value="UVR_dom"/>
</dbReference>
<comment type="caution">
    <text evidence="4">The sequence shown here is derived from an EMBL/GenBank/DDBJ whole genome shotgun (WGS) entry which is preliminary data.</text>
</comment>
<dbReference type="GO" id="GO:0006974">
    <property type="term" value="P:DNA damage response"/>
    <property type="evidence" value="ECO:0007669"/>
    <property type="project" value="TreeGrafter"/>
</dbReference>
<evidence type="ECO:0000313" key="5">
    <source>
        <dbReference type="Proteomes" id="UP000178908"/>
    </source>
</evidence>
<dbReference type="EMBL" id="MGJO01000055">
    <property type="protein sequence ID" value="OGN08154.1"/>
    <property type="molecule type" value="Genomic_DNA"/>
</dbReference>
<evidence type="ECO:0000259" key="2">
    <source>
        <dbReference type="PROSITE" id="PS50151"/>
    </source>
</evidence>
<dbReference type="Gene3D" id="3.30.420.340">
    <property type="entry name" value="UvrC, RNAse H endonuclease domain"/>
    <property type="match status" value="1"/>
</dbReference>
<dbReference type="InterPro" id="IPR050066">
    <property type="entry name" value="UvrABC_protein_C"/>
</dbReference>
<dbReference type="GO" id="GO:0009380">
    <property type="term" value="C:excinuclease repair complex"/>
    <property type="evidence" value="ECO:0007669"/>
    <property type="project" value="TreeGrafter"/>
</dbReference>
<feature type="domain" description="UVR" evidence="2">
    <location>
        <begin position="38"/>
        <end position="73"/>
    </location>
</feature>
<dbReference type="PROSITE" id="PS50165">
    <property type="entry name" value="UVRC"/>
    <property type="match status" value="1"/>
</dbReference>
<dbReference type="InterPro" id="IPR038476">
    <property type="entry name" value="UvrC_RNase_H_dom_sf"/>
</dbReference>
<dbReference type="Pfam" id="PF02151">
    <property type="entry name" value="UVR"/>
    <property type="match status" value="1"/>
</dbReference>
<evidence type="ECO:0008006" key="6">
    <source>
        <dbReference type="Google" id="ProtNLM"/>
    </source>
</evidence>
<dbReference type="Proteomes" id="UP000178908">
    <property type="component" value="Unassembled WGS sequence"/>
</dbReference>